<dbReference type="AlphaFoldDB" id="A0A382AW68"/>
<name>A0A382AW68_9ZZZZ</name>
<reference evidence="1" key="1">
    <citation type="submission" date="2018-05" db="EMBL/GenBank/DDBJ databases">
        <authorList>
            <person name="Lanie J.A."/>
            <person name="Ng W.-L."/>
            <person name="Kazmierczak K.M."/>
            <person name="Andrzejewski T.M."/>
            <person name="Davidsen T.M."/>
            <person name="Wayne K.J."/>
            <person name="Tettelin H."/>
            <person name="Glass J.I."/>
            <person name="Rusch D."/>
            <person name="Podicherti R."/>
            <person name="Tsui H.-C.T."/>
            <person name="Winkler M.E."/>
        </authorList>
    </citation>
    <scope>NUCLEOTIDE SEQUENCE</scope>
</reference>
<gene>
    <name evidence="1" type="ORF">METZ01_LOCUS158061</name>
</gene>
<accession>A0A382AW68</accession>
<organism evidence="1">
    <name type="scientific">marine metagenome</name>
    <dbReference type="NCBI Taxonomy" id="408172"/>
    <lineage>
        <taxon>unclassified sequences</taxon>
        <taxon>metagenomes</taxon>
        <taxon>ecological metagenomes</taxon>
    </lineage>
</organism>
<proteinExistence type="predicted"/>
<sequence length="45" mass="4865">MDQRAGERPPWGHVVDGVAVRQVSLQHNLLGGLAIAADPYTHNAF</sequence>
<evidence type="ECO:0000313" key="1">
    <source>
        <dbReference type="EMBL" id="SVB05207.1"/>
    </source>
</evidence>
<protein>
    <submittedName>
        <fullName evidence="1">Uncharacterized protein</fullName>
    </submittedName>
</protein>
<dbReference type="EMBL" id="UINC01026906">
    <property type="protein sequence ID" value="SVB05207.1"/>
    <property type="molecule type" value="Genomic_DNA"/>
</dbReference>